<evidence type="ECO:0000256" key="7">
    <source>
        <dbReference type="ARBA" id="ARBA00023288"/>
    </source>
</evidence>
<evidence type="ECO:0000256" key="2">
    <source>
        <dbReference type="ARBA" id="ARBA00022448"/>
    </source>
</evidence>
<keyword evidence="8" id="KW-0762">Sugar transport</keyword>
<dbReference type="CDD" id="cd13585">
    <property type="entry name" value="PBP2_TMBP_like"/>
    <property type="match status" value="1"/>
</dbReference>
<keyword evidence="4" id="KW-0732">Signal</keyword>
<evidence type="ECO:0000256" key="3">
    <source>
        <dbReference type="ARBA" id="ARBA00022475"/>
    </source>
</evidence>
<keyword evidence="6" id="KW-0564">Palmitate</keyword>
<evidence type="ECO:0000313" key="9">
    <source>
        <dbReference type="Proteomes" id="UP000250796"/>
    </source>
</evidence>
<dbReference type="AlphaFoldDB" id="A0A7Z7PNS3"/>
<sequence length="410" mass="46161">MKRLLVIFAIVSMALATSLGVTTIKFMNFSSADANAKYLEEMKRVFEEQNPDIKVNIETVGYGDYFTKLMTIVAGGNAPDAFELNYENFYTYAKKGILLNLNNLVETSGFDTSVLNEKALNAFSEGGVQYGLPFSFSNVVLIYNKDLFDKAGVEYPTDDWTWADELEAAKKIRALGPMIFGINQPIQFWEFYKMVQQNGGSILNEDKTAFTLNTPQNVETLQFMVDRILKYNVMPNDAQMAGMGDWDLFAVERIGMIVTGTWSFSTFKEDCDFEWDIAIEPGNTGKATHFFANGLAISKDSKNVEAAFRWISFLSGSKEVAKIRIEAGWELPAVTYPEIVELYKRTTPPASKEVVFKSLDYLVTPPVIEQFNEMADIVNRHLEAARYGDKTPQKALDDAQAELERAIKLK</sequence>
<name>A0A7Z7PNS3_9BACT</name>
<dbReference type="GO" id="GO:0055085">
    <property type="term" value="P:transmembrane transport"/>
    <property type="evidence" value="ECO:0007669"/>
    <property type="project" value="InterPro"/>
</dbReference>
<protein>
    <submittedName>
        <fullName evidence="8">ABC-type sugar transport system, periplasmic component</fullName>
    </submittedName>
</protein>
<dbReference type="PANTHER" id="PTHR43649:SF33">
    <property type="entry name" value="POLYGALACTURONAN_RHAMNOGALACTURONAN-BINDING PROTEIN YTCQ"/>
    <property type="match status" value="1"/>
</dbReference>
<keyword evidence="5" id="KW-0472">Membrane</keyword>
<dbReference type="RefSeq" id="WP_169698619.1">
    <property type="nucleotide sequence ID" value="NZ_LS974202.1"/>
</dbReference>
<dbReference type="SUPFAM" id="SSF53850">
    <property type="entry name" value="Periplasmic binding protein-like II"/>
    <property type="match status" value="1"/>
</dbReference>
<dbReference type="InterPro" id="IPR050490">
    <property type="entry name" value="Bact_solute-bd_prot1"/>
</dbReference>
<dbReference type="PANTHER" id="PTHR43649">
    <property type="entry name" value="ARABINOSE-BINDING PROTEIN-RELATED"/>
    <property type="match status" value="1"/>
</dbReference>
<proteinExistence type="inferred from homology"/>
<comment type="similarity">
    <text evidence="1">Belongs to the bacterial solute-binding protein 1 family.</text>
</comment>
<evidence type="ECO:0000256" key="6">
    <source>
        <dbReference type="ARBA" id="ARBA00023139"/>
    </source>
</evidence>
<dbReference type="Pfam" id="PF01547">
    <property type="entry name" value="SBP_bac_1"/>
    <property type="match status" value="1"/>
</dbReference>
<dbReference type="KEGG" id="minf:MESINF_0806"/>
<keyword evidence="7" id="KW-0449">Lipoprotein</keyword>
<evidence type="ECO:0000256" key="4">
    <source>
        <dbReference type="ARBA" id="ARBA00022729"/>
    </source>
</evidence>
<dbReference type="InterPro" id="IPR006061">
    <property type="entry name" value="SBP_1_CS"/>
</dbReference>
<dbReference type="PROSITE" id="PS01037">
    <property type="entry name" value="SBP_BACTERIAL_1"/>
    <property type="match status" value="1"/>
</dbReference>
<organism evidence="8 9">
    <name type="scientific">Mesotoga infera</name>
    <dbReference type="NCBI Taxonomy" id="1236046"/>
    <lineage>
        <taxon>Bacteria</taxon>
        <taxon>Thermotogati</taxon>
        <taxon>Thermotogota</taxon>
        <taxon>Thermotogae</taxon>
        <taxon>Kosmotogales</taxon>
        <taxon>Kosmotogaceae</taxon>
        <taxon>Mesotoga</taxon>
    </lineage>
</organism>
<evidence type="ECO:0000313" key="8">
    <source>
        <dbReference type="EMBL" id="SSC12255.1"/>
    </source>
</evidence>
<accession>A0A7Z7PNS3</accession>
<dbReference type="EMBL" id="LS974202">
    <property type="protein sequence ID" value="SSC12255.1"/>
    <property type="molecule type" value="Genomic_DNA"/>
</dbReference>
<dbReference type="Proteomes" id="UP000250796">
    <property type="component" value="Chromosome MESINF"/>
</dbReference>
<keyword evidence="2" id="KW-0813">Transport</keyword>
<reference evidence="8 9" key="1">
    <citation type="submission" date="2017-01" db="EMBL/GenBank/DDBJ databases">
        <authorList>
            <person name="Erauso G."/>
        </authorList>
    </citation>
    <scope>NUCLEOTIDE SEQUENCE [LARGE SCALE GENOMIC DNA]</scope>
    <source>
        <strain evidence="8">MESINF1</strain>
    </source>
</reference>
<dbReference type="Gene3D" id="3.40.190.10">
    <property type="entry name" value="Periplasmic binding protein-like II"/>
    <property type="match status" value="1"/>
</dbReference>
<keyword evidence="9" id="KW-1185">Reference proteome</keyword>
<evidence type="ECO:0000256" key="1">
    <source>
        <dbReference type="ARBA" id="ARBA00008520"/>
    </source>
</evidence>
<gene>
    <name evidence="8" type="ORF">MESINF_0806</name>
</gene>
<keyword evidence="3" id="KW-1003">Cell membrane</keyword>
<evidence type="ECO:0000256" key="5">
    <source>
        <dbReference type="ARBA" id="ARBA00023136"/>
    </source>
</evidence>
<dbReference type="InterPro" id="IPR006059">
    <property type="entry name" value="SBP"/>
</dbReference>